<organism evidence="2 3">
    <name type="scientific">Cylindrotheca closterium</name>
    <dbReference type="NCBI Taxonomy" id="2856"/>
    <lineage>
        <taxon>Eukaryota</taxon>
        <taxon>Sar</taxon>
        <taxon>Stramenopiles</taxon>
        <taxon>Ochrophyta</taxon>
        <taxon>Bacillariophyta</taxon>
        <taxon>Bacillariophyceae</taxon>
        <taxon>Bacillariophycidae</taxon>
        <taxon>Bacillariales</taxon>
        <taxon>Bacillariaceae</taxon>
        <taxon>Cylindrotheca</taxon>
    </lineage>
</organism>
<dbReference type="EMBL" id="CAKOGP040001714">
    <property type="protein sequence ID" value="CAJ1946766.1"/>
    <property type="molecule type" value="Genomic_DNA"/>
</dbReference>
<feature type="region of interest" description="Disordered" evidence="1">
    <location>
        <begin position="1"/>
        <end position="20"/>
    </location>
</feature>
<gene>
    <name evidence="2" type="ORF">CYCCA115_LOCUS10827</name>
</gene>
<dbReference type="InterPro" id="IPR029026">
    <property type="entry name" value="tRNA_m1G_MTases_N"/>
</dbReference>
<accession>A0AAD2PTY1</accession>
<reference evidence="2" key="1">
    <citation type="submission" date="2023-08" db="EMBL/GenBank/DDBJ databases">
        <authorList>
            <person name="Audoor S."/>
            <person name="Bilcke G."/>
        </authorList>
    </citation>
    <scope>NUCLEOTIDE SEQUENCE</scope>
</reference>
<protein>
    <submittedName>
        <fullName evidence="2">Uncharacterized protein</fullName>
    </submittedName>
</protein>
<name>A0AAD2PTY1_9STRA</name>
<keyword evidence="3" id="KW-1185">Reference proteome</keyword>
<evidence type="ECO:0000313" key="2">
    <source>
        <dbReference type="EMBL" id="CAJ1946766.1"/>
    </source>
</evidence>
<evidence type="ECO:0000256" key="1">
    <source>
        <dbReference type="SAM" id="MobiDB-lite"/>
    </source>
</evidence>
<proteinExistence type="predicted"/>
<comment type="caution">
    <text evidence="2">The sequence shown here is derived from an EMBL/GenBank/DDBJ whole genome shotgun (WGS) entry which is preliminary data.</text>
</comment>
<evidence type="ECO:0000313" key="3">
    <source>
        <dbReference type="Proteomes" id="UP001295423"/>
    </source>
</evidence>
<dbReference type="Gene3D" id="3.40.1280.10">
    <property type="match status" value="1"/>
</dbReference>
<sequence length="506" mass="55270">MKEHKVHAGDSCTDDTETPHIPRTAIHETIVSNPGITERLEQDIGCFARYGFSFRRDDETGNGVLVSPLVLPTASSFARLQITVSDVSLVASIGPFLRTLVRLCVHPIRPQSLLATVVIKGCIGSSGSSSSRRRTPARKEVSSAEGGVSAAAARSVAHAIHMLIRNSMGAALFLRLKVVLPGAHGEDGIVVLKRDQVLLHMQRNDDGCYEYPSVEICDHDDHIMLTQPTKETPGDDNARNPFSIDLGLVEDFEGAPPSVTKPLQQNCLHGYDPSCHFLDLTVSTRMCTVRLTPLLYDLSQRLLLSLLEGNIGEANVDKGRPINGAKRSATLMICLEKVSNLYRVLMLLRDYSRRLFQESEGDTLAAEQPQLVIICKSEDVARRFDSEAQKFISKNFIDQKSGKKTGRAIWTPRVLSVAQAVEFVTEEVAPSPVVGFDLDDGAVTLSEANSDAKRLLATAGAVLLGYESDGIPKELDKKLTDYVQIDSRTSINVVAAFSILCHLILN</sequence>
<dbReference type="Proteomes" id="UP001295423">
    <property type="component" value="Unassembled WGS sequence"/>
</dbReference>
<dbReference type="AlphaFoldDB" id="A0AAD2PTY1"/>
<feature type="region of interest" description="Disordered" evidence="1">
    <location>
        <begin position="125"/>
        <end position="144"/>
    </location>
</feature>